<dbReference type="EMBL" id="ANIE01000001">
    <property type="protein sequence ID" value="KEF33111.1"/>
    <property type="molecule type" value="Genomic_DNA"/>
</dbReference>
<dbReference type="PATRIC" id="fig|1137280.3.peg.117"/>
<gene>
    <name evidence="2" type="ORF">D777_00119</name>
</gene>
<dbReference type="AlphaFoldDB" id="A0A072N6K9"/>
<dbReference type="Proteomes" id="UP000035057">
    <property type="component" value="Unassembled WGS sequence"/>
</dbReference>
<protein>
    <submittedName>
        <fullName evidence="2">Uncharacterized protein</fullName>
    </submittedName>
</protein>
<organism evidence="2 3">
    <name type="scientific">Marinobacter nitratireducens</name>
    <dbReference type="NCBI Taxonomy" id="1137280"/>
    <lineage>
        <taxon>Bacteria</taxon>
        <taxon>Pseudomonadati</taxon>
        <taxon>Pseudomonadota</taxon>
        <taxon>Gammaproteobacteria</taxon>
        <taxon>Pseudomonadales</taxon>
        <taxon>Marinobacteraceae</taxon>
        <taxon>Marinobacter</taxon>
    </lineage>
</organism>
<evidence type="ECO:0000313" key="3">
    <source>
        <dbReference type="Proteomes" id="UP000035057"/>
    </source>
</evidence>
<keyword evidence="1" id="KW-0812">Transmembrane</keyword>
<name>A0A072N6K9_9GAMM</name>
<keyword evidence="3" id="KW-1185">Reference proteome</keyword>
<keyword evidence="1" id="KW-0472">Membrane</keyword>
<evidence type="ECO:0000256" key="1">
    <source>
        <dbReference type="SAM" id="Phobius"/>
    </source>
</evidence>
<comment type="caution">
    <text evidence="2">The sequence shown here is derived from an EMBL/GenBank/DDBJ whole genome shotgun (WGS) entry which is preliminary data.</text>
</comment>
<sequence>MIYPPYRGCRALASRIDCLKGNWGFMTWIYQEYRGAMKYLLVVTLLSITFLSGCGTYNAKRESYMQDKVYVTKHYFGDAVSEPKFSHYELRADYKVSDDELKVSVDPIEIYTQRKERFAIKKAVSYKRYGPIRYSPTRCVIGVIGVFPVVFALIDNDYADSFKKACNKVYTWEREEKELPPEKAGVEAVSLERRDYRDSDGKLSLQLGVNGKIVNGVFLTGFKGGNRNDAYVWNINNWYDFSQLNNDESLSIKIINDRDGETLVKDLSIKKNESEVLIFKSKYDGVFHLYYYCRLCNANLTDNFYTDQEVLIWRTRSYLYKGDDSLSFVSSCIEDRFDHLRHGNVLVRKASTPKKLMELNSFMYDRYVPVRGVKSPDEPTPDQIRSCIRKKDLDLVIEEY</sequence>
<evidence type="ECO:0000313" key="2">
    <source>
        <dbReference type="EMBL" id="KEF33111.1"/>
    </source>
</evidence>
<accession>A0A072N6K9</accession>
<reference evidence="2 3" key="1">
    <citation type="submission" date="2012-12" db="EMBL/GenBank/DDBJ databases">
        <title>Genome assembly of Marinobacter sp. AK21.</title>
        <authorList>
            <person name="Khatri I."/>
            <person name="Kumar R."/>
            <person name="Vaidya B."/>
            <person name="Subramanian S."/>
            <person name="Pinnaka A."/>
        </authorList>
    </citation>
    <scope>NUCLEOTIDE SEQUENCE [LARGE SCALE GENOMIC DNA]</scope>
    <source>
        <strain evidence="2 3">AK21</strain>
    </source>
</reference>
<feature type="transmembrane region" description="Helical" evidence="1">
    <location>
        <begin position="39"/>
        <end position="59"/>
    </location>
</feature>
<proteinExistence type="predicted"/>
<dbReference type="STRING" id="1137280.D777_00119"/>
<keyword evidence="1" id="KW-1133">Transmembrane helix</keyword>